<dbReference type="Proteomes" id="UP000807342">
    <property type="component" value="Unassembled WGS sequence"/>
</dbReference>
<protein>
    <submittedName>
        <fullName evidence="2">Uncharacterized protein</fullName>
    </submittedName>
</protein>
<dbReference type="AlphaFoldDB" id="A0A9P6BVK2"/>
<dbReference type="OrthoDB" id="3253416at2759"/>
<evidence type="ECO:0000313" key="3">
    <source>
        <dbReference type="Proteomes" id="UP000807342"/>
    </source>
</evidence>
<keyword evidence="3" id="KW-1185">Reference proteome</keyword>
<evidence type="ECO:0000313" key="2">
    <source>
        <dbReference type="EMBL" id="KAF9439465.1"/>
    </source>
</evidence>
<feature type="compositionally biased region" description="Basic and acidic residues" evidence="1">
    <location>
        <begin position="242"/>
        <end position="252"/>
    </location>
</feature>
<accession>A0A9P6BVK2</accession>
<name>A0A9P6BVK2_9AGAR</name>
<organism evidence="2 3">
    <name type="scientific">Macrolepiota fuliginosa MF-IS2</name>
    <dbReference type="NCBI Taxonomy" id="1400762"/>
    <lineage>
        <taxon>Eukaryota</taxon>
        <taxon>Fungi</taxon>
        <taxon>Dikarya</taxon>
        <taxon>Basidiomycota</taxon>
        <taxon>Agaricomycotina</taxon>
        <taxon>Agaricomycetes</taxon>
        <taxon>Agaricomycetidae</taxon>
        <taxon>Agaricales</taxon>
        <taxon>Agaricineae</taxon>
        <taxon>Agaricaceae</taxon>
        <taxon>Macrolepiota</taxon>
    </lineage>
</organism>
<feature type="non-terminal residue" evidence="2">
    <location>
        <position position="278"/>
    </location>
</feature>
<comment type="caution">
    <text evidence="2">The sequence shown here is derived from an EMBL/GenBank/DDBJ whole genome shotgun (WGS) entry which is preliminary data.</text>
</comment>
<proteinExistence type="predicted"/>
<feature type="region of interest" description="Disordered" evidence="1">
    <location>
        <begin position="242"/>
        <end position="278"/>
    </location>
</feature>
<evidence type="ECO:0000256" key="1">
    <source>
        <dbReference type="SAM" id="MobiDB-lite"/>
    </source>
</evidence>
<dbReference type="EMBL" id="MU154219">
    <property type="protein sequence ID" value="KAF9439465.1"/>
    <property type="molecule type" value="Genomic_DNA"/>
</dbReference>
<reference evidence="2" key="1">
    <citation type="submission" date="2020-11" db="EMBL/GenBank/DDBJ databases">
        <authorList>
            <consortium name="DOE Joint Genome Institute"/>
            <person name="Ahrendt S."/>
            <person name="Riley R."/>
            <person name="Andreopoulos W."/>
            <person name="Labutti K."/>
            <person name="Pangilinan J."/>
            <person name="Ruiz-Duenas F.J."/>
            <person name="Barrasa J.M."/>
            <person name="Sanchez-Garcia M."/>
            <person name="Camarero S."/>
            <person name="Miyauchi S."/>
            <person name="Serrano A."/>
            <person name="Linde D."/>
            <person name="Babiker R."/>
            <person name="Drula E."/>
            <person name="Ayuso-Fernandez I."/>
            <person name="Pacheco R."/>
            <person name="Padilla G."/>
            <person name="Ferreira P."/>
            <person name="Barriuso J."/>
            <person name="Kellner H."/>
            <person name="Castanera R."/>
            <person name="Alfaro M."/>
            <person name="Ramirez L."/>
            <person name="Pisabarro A.G."/>
            <person name="Kuo A."/>
            <person name="Tritt A."/>
            <person name="Lipzen A."/>
            <person name="He G."/>
            <person name="Yan M."/>
            <person name="Ng V."/>
            <person name="Cullen D."/>
            <person name="Martin F."/>
            <person name="Rosso M.-N."/>
            <person name="Henrissat B."/>
            <person name="Hibbett D."/>
            <person name="Martinez A.T."/>
            <person name="Grigoriev I.V."/>
        </authorList>
    </citation>
    <scope>NUCLEOTIDE SEQUENCE</scope>
    <source>
        <strain evidence="2">MF-IS2</strain>
    </source>
</reference>
<gene>
    <name evidence="2" type="ORF">P691DRAFT_786547</name>
</gene>
<sequence>MAHSNYKAKRESNMFNALVHHITAEVNKANGSERAAQSHRRGRRGLLKELNEYCKTKLNGVRCNNATANLDFQATVTCIGAEIMNFYLIGDVAFFIPGHINDTIFPTWVHSNNSAQFIADEFKMSPGEFAQRLEKWATGQDTRPKHTSKLVTLQKECVVMIVEGLCNITGCKELRMSYGKFDTNIQLAHKVQICGWPTSVKFISPYEVTVISDVCLLHNALKGGECGWVEMSTHEHNDLKQMLKGKASTEKGTKKRKRGSNDENIDPSGRPPTKKARK</sequence>